<organism evidence="1 2">
    <name type="scientific">Ixodes persulcatus</name>
    <name type="common">Taiga tick</name>
    <dbReference type="NCBI Taxonomy" id="34615"/>
    <lineage>
        <taxon>Eukaryota</taxon>
        <taxon>Metazoa</taxon>
        <taxon>Ecdysozoa</taxon>
        <taxon>Arthropoda</taxon>
        <taxon>Chelicerata</taxon>
        <taxon>Arachnida</taxon>
        <taxon>Acari</taxon>
        <taxon>Parasitiformes</taxon>
        <taxon>Ixodida</taxon>
        <taxon>Ixodoidea</taxon>
        <taxon>Ixodidae</taxon>
        <taxon>Ixodinae</taxon>
        <taxon>Ixodes</taxon>
    </lineage>
</organism>
<proteinExistence type="predicted"/>
<protein>
    <submittedName>
        <fullName evidence="1">Uncharacterized protein</fullName>
    </submittedName>
</protein>
<keyword evidence="2" id="KW-1185">Reference proteome</keyword>
<dbReference type="Proteomes" id="UP000805193">
    <property type="component" value="Unassembled WGS sequence"/>
</dbReference>
<name>A0AC60PCE3_IXOPE</name>
<evidence type="ECO:0000313" key="1">
    <source>
        <dbReference type="EMBL" id="KAG0417381.1"/>
    </source>
</evidence>
<accession>A0AC60PCE3</accession>
<reference evidence="1 2" key="1">
    <citation type="journal article" date="2020" name="Cell">
        <title>Large-Scale Comparative Analyses of Tick Genomes Elucidate Their Genetic Diversity and Vector Capacities.</title>
        <authorList>
            <consortium name="Tick Genome and Microbiome Consortium (TIGMIC)"/>
            <person name="Jia N."/>
            <person name="Wang J."/>
            <person name="Shi W."/>
            <person name="Du L."/>
            <person name="Sun Y."/>
            <person name="Zhan W."/>
            <person name="Jiang J.F."/>
            <person name="Wang Q."/>
            <person name="Zhang B."/>
            <person name="Ji P."/>
            <person name="Bell-Sakyi L."/>
            <person name="Cui X.M."/>
            <person name="Yuan T.T."/>
            <person name="Jiang B.G."/>
            <person name="Yang W.F."/>
            <person name="Lam T.T."/>
            <person name="Chang Q.C."/>
            <person name="Ding S.J."/>
            <person name="Wang X.J."/>
            <person name="Zhu J.G."/>
            <person name="Ruan X.D."/>
            <person name="Zhao L."/>
            <person name="Wei J.T."/>
            <person name="Ye R.Z."/>
            <person name="Que T.C."/>
            <person name="Du C.H."/>
            <person name="Zhou Y.H."/>
            <person name="Cheng J.X."/>
            <person name="Dai P.F."/>
            <person name="Guo W.B."/>
            <person name="Han X.H."/>
            <person name="Huang E.J."/>
            <person name="Li L.F."/>
            <person name="Wei W."/>
            <person name="Gao Y.C."/>
            <person name="Liu J.Z."/>
            <person name="Shao H.Z."/>
            <person name="Wang X."/>
            <person name="Wang C.C."/>
            <person name="Yang T.C."/>
            <person name="Huo Q.B."/>
            <person name="Li W."/>
            <person name="Chen H.Y."/>
            <person name="Chen S.E."/>
            <person name="Zhou L.G."/>
            <person name="Ni X.B."/>
            <person name="Tian J.H."/>
            <person name="Sheng Y."/>
            <person name="Liu T."/>
            <person name="Pan Y.S."/>
            <person name="Xia L.Y."/>
            <person name="Li J."/>
            <person name="Zhao F."/>
            <person name="Cao W.C."/>
        </authorList>
    </citation>
    <scope>NUCLEOTIDE SEQUENCE [LARGE SCALE GENOMIC DNA]</scope>
    <source>
        <strain evidence="1">Iper-2018</strain>
    </source>
</reference>
<evidence type="ECO:0000313" key="2">
    <source>
        <dbReference type="Proteomes" id="UP000805193"/>
    </source>
</evidence>
<gene>
    <name evidence="1" type="ORF">HPB47_005656</name>
</gene>
<comment type="caution">
    <text evidence="1">The sequence shown here is derived from an EMBL/GenBank/DDBJ whole genome shotgun (WGS) entry which is preliminary data.</text>
</comment>
<dbReference type="EMBL" id="JABSTQ010010850">
    <property type="protein sequence ID" value="KAG0417381.1"/>
    <property type="molecule type" value="Genomic_DNA"/>
</dbReference>
<sequence length="336" mass="37719">MKCLVKGCGRVLRKGDASVTFHRVPTKEPLRSHWLEALGMSTDTRLPGVERVCSENFSAESCLSWEISKKLGFQLKRKRLSDDSVPSLHMGAAPTAVGKRSRTELQLRASSDHGNSVSLASADHTYGIEKEFRNKGVSKKMLAASKYAGCGALVQWAQPASNHIYWCAANSEGDGKLLVDMWKSINNHTLDVHTGHGGIYNRCLHDPLIGEREWLSPGTPAYKRFAAITTQRLLLRDLEHVSPEGQTYDLESYHSTLIRFAPKSVVLKPGMMLARTRLAALHHNENSTRSQALTRDGRLKWKRRIQRAKKGIETVKKEKTKPTYGMTYRSVLHWAF</sequence>